<proteinExistence type="inferred from homology"/>
<reference evidence="4 5" key="2">
    <citation type="submission" date="2025-04" db="UniProtKB">
        <authorList>
            <consortium name="RefSeq"/>
        </authorList>
    </citation>
    <scope>IDENTIFICATION</scope>
</reference>
<dbReference type="PANTHER" id="PTHR33643">
    <property type="entry name" value="UREASE ACCESSORY PROTEIN D"/>
    <property type="match status" value="1"/>
</dbReference>
<accession>A0AB32VYT0</accession>
<evidence type="ECO:0000313" key="4">
    <source>
        <dbReference type="RefSeq" id="XP_017971086.1"/>
    </source>
</evidence>
<dbReference type="RefSeq" id="XP_017971086.1">
    <property type="nucleotide sequence ID" value="XM_018115597.1"/>
</dbReference>
<protein>
    <submittedName>
        <fullName evidence="4 5">Urease accessory protein D isoform X1</fullName>
    </submittedName>
</protein>
<gene>
    <name evidence="4 5" type="primary">LOC18607027</name>
</gene>
<organism evidence="3 4">
    <name type="scientific">Theobroma cacao</name>
    <name type="common">Cacao</name>
    <name type="synonym">Cocoa</name>
    <dbReference type="NCBI Taxonomy" id="3641"/>
    <lineage>
        <taxon>Eukaryota</taxon>
        <taxon>Viridiplantae</taxon>
        <taxon>Streptophyta</taxon>
        <taxon>Embryophyta</taxon>
        <taxon>Tracheophyta</taxon>
        <taxon>Spermatophyta</taxon>
        <taxon>Magnoliopsida</taxon>
        <taxon>eudicotyledons</taxon>
        <taxon>Gunneridae</taxon>
        <taxon>Pentapetalae</taxon>
        <taxon>rosids</taxon>
        <taxon>malvids</taxon>
        <taxon>Malvales</taxon>
        <taxon>Malvaceae</taxon>
        <taxon>Byttnerioideae</taxon>
        <taxon>Theobroma</taxon>
    </lineage>
</organism>
<keyword evidence="2" id="KW-0143">Chaperone</keyword>
<name>A0AB32VYT0_THECC</name>
<dbReference type="AlphaFoldDB" id="A0AB32VYT0"/>
<dbReference type="Gramene" id="Tc02v2_t000530.3">
    <property type="protein sequence ID" value="Tc02v2_p000530.3"/>
    <property type="gene ID" value="Tc02v2_g000530"/>
</dbReference>
<sequence>MGSSNGKGRSSWWRMEKEMEKGKVVVEKVRGKSTVTRSFSKYPLKFIIPRKLMIPQVGPSETDAVWIYSVTYGGGIVSGDSISVEFTIGDGCTAVLTTQASTKVYKSLGSKCSEQVLEARIGSGALFAVIPDPVTCFSTARYSQKQVFRVASDSSLVIVDWFTSGRHESGEKWDFELYRSTNHIFSEGNQPVFLDTVLLEQSSPANIAERMHGYQVIAMVIIYGPKLKLVQDQVQENVKRMMSQQLHIPSTSLGHHAKTNSDNCLTRPAFIASCSVFGPKGIGVVVRIASTTTESVYRFLQHQLAGMEPLVGVPPYH</sequence>
<evidence type="ECO:0000313" key="5">
    <source>
        <dbReference type="RefSeq" id="XP_017971087.1"/>
    </source>
</evidence>
<dbReference type="PANTHER" id="PTHR33643:SF1">
    <property type="entry name" value="UREASE ACCESSORY PROTEIN D"/>
    <property type="match status" value="1"/>
</dbReference>
<dbReference type="HAMAP" id="MF_01384">
    <property type="entry name" value="UreD"/>
    <property type="match status" value="1"/>
</dbReference>
<dbReference type="GeneID" id="18607027"/>
<evidence type="ECO:0000256" key="1">
    <source>
        <dbReference type="ARBA" id="ARBA00007177"/>
    </source>
</evidence>
<comment type="similarity">
    <text evidence="1">Belongs to the UreD family.</text>
</comment>
<evidence type="ECO:0000313" key="3">
    <source>
        <dbReference type="Proteomes" id="UP000694886"/>
    </source>
</evidence>
<dbReference type="GO" id="GO:0016151">
    <property type="term" value="F:nickel cation binding"/>
    <property type="evidence" value="ECO:0007669"/>
    <property type="project" value="InterPro"/>
</dbReference>
<dbReference type="Pfam" id="PF01774">
    <property type="entry name" value="UreD"/>
    <property type="match status" value="1"/>
</dbReference>
<reference evidence="3" key="1">
    <citation type="journal article" date="1997" name="Nucleic Acids Res.">
        <title>tRNAscan-SE: a program for improved detection of transfer RNA genes in genomic sequence.</title>
        <authorList>
            <person name="Lowe T.M."/>
            <person name="Eddy S.R."/>
        </authorList>
    </citation>
    <scope>NUCLEOTIDE SEQUENCE [LARGE SCALE GENOMIC DNA]</scope>
    <source>
        <strain evidence="3">r\B97-61/B2</strain>
    </source>
</reference>
<evidence type="ECO:0000256" key="2">
    <source>
        <dbReference type="ARBA" id="ARBA00023186"/>
    </source>
</evidence>
<dbReference type="Proteomes" id="UP000694886">
    <property type="component" value="Chromosome 2"/>
</dbReference>
<dbReference type="Gramene" id="Tc02v2_t000530.4">
    <property type="protein sequence ID" value="Tc02v2_p000530.4"/>
    <property type="gene ID" value="Tc02v2_g000530"/>
</dbReference>
<dbReference type="InterPro" id="IPR002669">
    <property type="entry name" value="UreD"/>
</dbReference>
<dbReference type="RefSeq" id="XP_017971087.1">
    <property type="nucleotide sequence ID" value="XM_018115598.1"/>
</dbReference>